<sequence>MCPEFVNIKCEFDVRDLSSVKEEPHTDHEVSFRENFVSTHSISKDIPQNISIHEYSKYTPSLVCKKESSMTQVTSDKDNLYSGVRNVPSENSPYSRRI</sequence>
<reference evidence="2" key="1">
    <citation type="submission" date="2022-03" db="EMBL/GenBank/DDBJ databases">
        <authorList>
            <person name="Martin H S."/>
        </authorList>
    </citation>
    <scope>NUCLEOTIDE SEQUENCE</scope>
</reference>
<evidence type="ECO:0000313" key="2">
    <source>
        <dbReference type="EMBL" id="CAH2056180.1"/>
    </source>
</evidence>
<evidence type="ECO:0000313" key="3">
    <source>
        <dbReference type="Proteomes" id="UP000837857"/>
    </source>
</evidence>
<protein>
    <submittedName>
        <fullName evidence="2">Uncharacterized protein</fullName>
    </submittedName>
</protein>
<dbReference type="EMBL" id="OW152835">
    <property type="protein sequence ID" value="CAH2056180.1"/>
    <property type="molecule type" value="Genomic_DNA"/>
</dbReference>
<dbReference type="Proteomes" id="UP000837857">
    <property type="component" value="Chromosome 23"/>
</dbReference>
<name>A0ABN8IET4_9NEOP</name>
<keyword evidence="3" id="KW-1185">Reference proteome</keyword>
<organism evidence="2 3">
    <name type="scientific">Iphiclides podalirius</name>
    <name type="common">scarce swallowtail</name>
    <dbReference type="NCBI Taxonomy" id="110791"/>
    <lineage>
        <taxon>Eukaryota</taxon>
        <taxon>Metazoa</taxon>
        <taxon>Ecdysozoa</taxon>
        <taxon>Arthropoda</taxon>
        <taxon>Hexapoda</taxon>
        <taxon>Insecta</taxon>
        <taxon>Pterygota</taxon>
        <taxon>Neoptera</taxon>
        <taxon>Endopterygota</taxon>
        <taxon>Lepidoptera</taxon>
        <taxon>Glossata</taxon>
        <taxon>Ditrysia</taxon>
        <taxon>Papilionoidea</taxon>
        <taxon>Papilionidae</taxon>
        <taxon>Papilioninae</taxon>
        <taxon>Iphiclides</taxon>
    </lineage>
</organism>
<proteinExistence type="predicted"/>
<accession>A0ABN8IET4</accession>
<feature type="compositionally biased region" description="Polar residues" evidence="1">
    <location>
        <begin position="88"/>
        <end position="98"/>
    </location>
</feature>
<evidence type="ECO:0000256" key="1">
    <source>
        <dbReference type="SAM" id="MobiDB-lite"/>
    </source>
</evidence>
<feature type="non-terminal residue" evidence="2">
    <location>
        <position position="1"/>
    </location>
</feature>
<feature type="region of interest" description="Disordered" evidence="1">
    <location>
        <begin position="74"/>
        <end position="98"/>
    </location>
</feature>
<gene>
    <name evidence="2" type="ORF">IPOD504_LOCUS9438</name>
</gene>